<dbReference type="EnsemblMetazoa" id="MESCA008621-RA">
    <property type="protein sequence ID" value="MESCA008621-PA"/>
    <property type="gene ID" value="MESCA008621"/>
</dbReference>
<dbReference type="HOGENOM" id="CLU_2402150_0_0_1"/>
<accession>T1GXR6</accession>
<name>T1GXR6_MEGSC</name>
<reference evidence="1" key="2">
    <citation type="submission" date="2015-06" db="UniProtKB">
        <authorList>
            <consortium name="EnsemblMetazoa"/>
        </authorList>
    </citation>
    <scope>IDENTIFICATION</scope>
</reference>
<protein>
    <submittedName>
        <fullName evidence="1">Uncharacterized protein</fullName>
    </submittedName>
</protein>
<dbReference type="Proteomes" id="UP000015102">
    <property type="component" value="Unassembled WGS sequence"/>
</dbReference>
<dbReference type="STRING" id="36166.T1GXR6"/>
<organism evidence="1 2">
    <name type="scientific">Megaselia scalaris</name>
    <name type="common">Humpbacked fly</name>
    <name type="synonym">Phora scalaris</name>
    <dbReference type="NCBI Taxonomy" id="36166"/>
    <lineage>
        <taxon>Eukaryota</taxon>
        <taxon>Metazoa</taxon>
        <taxon>Ecdysozoa</taxon>
        <taxon>Arthropoda</taxon>
        <taxon>Hexapoda</taxon>
        <taxon>Insecta</taxon>
        <taxon>Pterygota</taxon>
        <taxon>Neoptera</taxon>
        <taxon>Endopterygota</taxon>
        <taxon>Diptera</taxon>
        <taxon>Brachycera</taxon>
        <taxon>Muscomorpha</taxon>
        <taxon>Platypezoidea</taxon>
        <taxon>Phoridae</taxon>
        <taxon>Megaseliini</taxon>
        <taxon>Megaselia</taxon>
    </lineage>
</organism>
<evidence type="ECO:0000313" key="1">
    <source>
        <dbReference type="EnsemblMetazoa" id="MESCA008621-PA"/>
    </source>
</evidence>
<sequence>MDPRTSRENENVFFLQEMMSLWTHQAGFPLLTVTKKGNSVTITQSPFKPAEFKAIYDENYDGNNFYNYTPPSTASWSAYSSHPEDLQANMDFI</sequence>
<dbReference type="EMBL" id="CAQQ02386205">
    <property type="status" value="NOT_ANNOTATED_CDS"/>
    <property type="molecule type" value="Genomic_DNA"/>
</dbReference>
<dbReference type="EMBL" id="CAQQ02386206">
    <property type="status" value="NOT_ANNOTATED_CDS"/>
    <property type="molecule type" value="Genomic_DNA"/>
</dbReference>
<evidence type="ECO:0000313" key="2">
    <source>
        <dbReference type="Proteomes" id="UP000015102"/>
    </source>
</evidence>
<dbReference type="AlphaFoldDB" id="T1GXR6"/>
<reference evidence="2" key="1">
    <citation type="submission" date="2013-02" db="EMBL/GenBank/DDBJ databases">
        <authorList>
            <person name="Hughes D."/>
        </authorList>
    </citation>
    <scope>NUCLEOTIDE SEQUENCE</scope>
    <source>
        <strain>Durham</strain>
        <strain evidence="2">NC isolate 2 -- Noor lab</strain>
    </source>
</reference>
<keyword evidence="2" id="KW-1185">Reference proteome</keyword>
<proteinExistence type="predicted"/>